<dbReference type="RefSeq" id="WP_232516512.1">
    <property type="nucleotide sequence ID" value="NZ_JBHSOG010000102.1"/>
</dbReference>
<dbReference type="EMBL" id="JBHSOG010000102">
    <property type="protein sequence ID" value="MFC5771971.1"/>
    <property type="molecule type" value="Genomic_DNA"/>
</dbReference>
<dbReference type="Proteomes" id="UP001595974">
    <property type="component" value="Unassembled WGS sequence"/>
</dbReference>
<organism evidence="2 3">
    <name type="scientific">Thauera sinica</name>
    <dbReference type="NCBI Taxonomy" id="2665146"/>
    <lineage>
        <taxon>Bacteria</taxon>
        <taxon>Pseudomonadati</taxon>
        <taxon>Pseudomonadota</taxon>
        <taxon>Betaproteobacteria</taxon>
        <taxon>Rhodocyclales</taxon>
        <taxon>Zoogloeaceae</taxon>
        <taxon>Thauera</taxon>
    </lineage>
</organism>
<keyword evidence="3" id="KW-1185">Reference proteome</keyword>
<keyword evidence="1" id="KW-0472">Membrane</keyword>
<keyword evidence="1" id="KW-0812">Transmembrane</keyword>
<reference evidence="3" key="1">
    <citation type="journal article" date="2019" name="Int. J. Syst. Evol. Microbiol.">
        <title>The Global Catalogue of Microorganisms (GCM) 10K type strain sequencing project: providing services to taxonomists for standard genome sequencing and annotation.</title>
        <authorList>
            <consortium name="The Broad Institute Genomics Platform"/>
            <consortium name="The Broad Institute Genome Sequencing Center for Infectious Disease"/>
            <person name="Wu L."/>
            <person name="Ma J."/>
        </authorList>
    </citation>
    <scope>NUCLEOTIDE SEQUENCE [LARGE SCALE GENOMIC DNA]</scope>
    <source>
        <strain evidence="3">SHR3</strain>
    </source>
</reference>
<protein>
    <submittedName>
        <fullName evidence="2">Uncharacterized protein</fullName>
    </submittedName>
</protein>
<keyword evidence="1" id="KW-1133">Transmembrane helix</keyword>
<proteinExistence type="predicted"/>
<comment type="caution">
    <text evidence="2">The sequence shown here is derived from an EMBL/GenBank/DDBJ whole genome shotgun (WGS) entry which is preliminary data.</text>
</comment>
<evidence type="ECO:0000256" key="1">
    <source>
        <dbReference type="SAM" id="Phobius"/>
    </source>
</evidence>
<evidence type="ECO:0000313" key="2">
    <source>
        <dbReference type="EMBL" id="MFC5771971.1"/>
    </source>
</evidence>
<feature type="transmembrane region" description="Helical" evidence="1">
    <location>
        <begin position="21"/>
        <end position="40"/>
    </location>
</feature>
<gene>
    <name evidence="2" type="ORF">ACFPTN_21535</name>
</gene>
<sequence>MKHGDARIDAWPIQRHRQHGSGVMAVLLIVALIGAAGLLAQGDLAAMARTRAQTRSIDALARARAALIGYAVSYAESHPGEAYGYLPCPDANNTGSTPIGACGARNIGSLGRLPYRTLGLADLRDGWGNCLWYAVAGSVKHNPKPLALNWDSPGQFRPLAQDGMELAADSRVVAVVFAPGPALPHQARPASAGRHCPGSDSAAADASHFLDGGYPASFGGSLDVFQGTADGLPRNDIIAWVSLDDIFGALRRRADFAPYVDKVISTASAALAPRLDDGDFIAAHTAPAGALLVGRLPAAAALGLPADSGDAHDNWRDQFHLAACADGSACIGLSRDNVPGTTWCRAALLFGGERLRDGPQPQQRITAAQRADPAQYFEDGNAENLLAGVPAFSGAHDFLPSSAAQAATRDVVRCLN</sequence>
<evidence type="ECO:0000313" key="3">
    <source>
        <dbReference type="Proteomes" id="UP001595974"/>
    </source>
</evidence>
<name>A0ABW1AYG9_9RHOO</name>
<accession>A0ABW1AYG9</accession>